<evidence type="ECO:0000259" key="21">
    <source>
        <dbReference type="PROSITE" id="PS50075"/>
    </source>
</evidence>
<dbReference type="GO" id="GO:0034081">
    <property type="term" value="C:polyketide synthase complex"/>
    <property type="evidence" value="ECO:0007669"/>
    <property type="project" value="UniProtKB-ARBA"/>
</dbReference>
<dbReference type="PANTHER" id="PTHR43775:SF37">
    <property type="entry name" value="SI:DKEY-61P9.11"/>
    <property type="match status" value="1"/>
</dbReference>
<comment type="function">
    <text evidence="15">Part of the PpsABCDE complex involved in the biosynthesis of the lipid core common to phthiocerols and phenolphthiocerols by successive additions of malonyl-CoA or methylmalonyl-CoA extender units. PpsA can accept as substrate the activated forms of either icosanoyl (C20), docosanoyl (C22) or lignoceroyl (C24) groups from FadD26, or a (4-hydroxyphenyl)-C17 or (4-hydroxyphenyl)-C19 fatty acyl from FadD29. PpsA initiates the biosynthesis and extends its substrate using a malonyl-CoA extender unit. The PpsB and PpsC proteins add the second and third malonyl-CoA extender units. PpsD adds an (R)-methylmalonyl unit and PpsE adds a second (R)-methylmalonyl unit. The incorporation of the methylmalonyl units results in formation of two branched methyl groups in the elongated product.</text>
</comment>
<dbReference type="InterPro" id="IPR001242">
    <property type="entry name" value="Condensation_dom"/>
</dbReference>
<accession>A0A6H9YSG4</accession>
<keyword evidence="8" id="KW-0560">Oxidoreductase</keyword>
<evidence type="ECO:0000313" key="24">
    <source>
        <dbReference type="Proteomes" id="UP000468735"/>
    </source>
</evidence>
<evidence type="ECO:0000256" key="15">
    <source>
        <dbReference type="ARBA" id="ARBA00058455"/>
    </source>
</evidence>
<evidence type="ECO:0000256" key="14">
    <source>
        <dbReference type="ARBA" id="ARBA00052745"/>
    </source>
</evidence>
<dbReference type="PROSITE" id="PS52004">
    <property type="entry name" value="KS3_2"/>
    <property type="match status" value="1"/>
</dbReference>
<keyword evidence="6" id="KW-0276">Fatty acid metabolism</keyword>
<dbReference type="Pfam" id="PF02801">
    <property type="entry name" value="Ketoacyl-synt_C"/>
    <property type="match status" value="1"/>
</dbReference>
<dbReference type="InterPro" id="IPR036736">
    <property type="entry name" value="ACP-like_sf"/>
</dbReference>
<comment type="cofactor">
    <cofactor evidence="2">
        <name>pantetheine 4'-phosphate</name>
        <dbReference type="ChEBI" id="CHEBI:47942"/>
    </cofactor>
</comment>
<evidence type="ECO:0000256" key="4">
    <source>
        <dbReference type="ARBA" id="ARBA00022553"/>
    </source>
</evidence>
<evidence type="ECO:0000256" key="3">
    <source>
        <dbReference type="ARBA" id="ARBA00022450"/>
    </source>
</evidence>
<dbReference type="PROSITE" id="PS00012">
    <property type="entry name" value="PHOSPHOPANTETHEINE"/>
    <property type="match status" value="1"/>
</dbReference>
<comment type="catalytic activity">
    <reaction evidence="13">
        <text>docosanoyl-[(phenol)carboxyphthiodiolenone synthase] + 2 (S)-methylmalonyl-CoA + 3 malonyl-CoA + 5 NADPH + 10 H(+) = C34-carboxyphthiodiolenone-[(phenol)carboxyphthiodiolenone synthase] + 5 CO2 + 5 NADP(+) + 5 CoA + 2 H2O</text>
        <dbReference type="Rhea" id="RHEA:57752"/>
        <dbReference type="Rhea" id="RHEA-COMP:14987"/>
        <dbReference type="Rhea" id="RHEA-COMP:14988"/>
        <dbReference type="ChEBI" id="CHEBI:15377"/>
        <dbReference type="ChEBI" id="CHEBI:15378"/>
        <dbReference type="ChEBI" id="CHEBI:16526"/>
        <dbReference type="ChEBI" id="CHEBI:57287"/>
        <dbReference type="ChEBI" id="CHEBI:57327"/>
        <dbReference type="ChEBI" id="CHEBI:57384"/>
        <dbReference type="ChEBI" id="CHEBI:57783"/>
        <dbReference type="ChEBI" id="CHEBI:58349"/>
        <dbReference type="ChEBI" id="CHEBI:142237"/>
        <dbReference type="ChEBI" id="CHEBI:142238"/>
        <dbReference type="EC" id="2.3.1.292"/>
    </reaction>
</comment>
<dbReference type="EC" id="2.3.1.292" evidence="16"/>
<dbReference type="InterPro" id="IPR023213">
    <property type="entry name" value="CAT-like_dom_sf"/>
</dbReference>
<dbReference type="GO" id="GO:0006633">
    <property type="term" value="P:fatty acid biosynthetic process"/>
    <property type="evidence" value="ECO:0007669"/>
    <property type="project" value="InterPro"/>
</dbReference>
<evidence type="ECO:0000256" key="19">
    <source>
        <dbReference type="ARBA" id="ARBA00078169"/>
    </source>
</evidence>
<dbReference type="SMART" id="SM00827">
    <property type="entry name" value="PKS_AT"/>
    <property type="match status" value="1"/>
</dbReference>
<dbReference type="Gene3D" id="1.10.1200.10">
    <property type="entry name" value="ACP-like"/>
    <property type="match status" value="1"/>
</dbReference>
<feature type="domain" description="Ketosynthase family 3 (KS3)" evidence="22">
    <location>
        <begin position="11"/>
        <end position="442"/>
    </location>
</feature>
<dbReference type="Pfam" id="PF00550">
    <property type="entry name" value="PP-binding"/>
    <property type="match status" value="1"/>
</dbReference>
<dbReference type="GO" id="GO:0004315">
    <property type="term" value="F:3-oxoacyl-[acyl-carrier-protein] synthase activity"/>
    <property type="evidence" value="ECO:0007669"/>
    <property type="project" value="InterPro"/>
</dbReference>
<dbReference type="FunFam" id="1.10.1200.10:FF:000005">
    <property type="entry name" value="Nonribosomal peptide synthetase 1"/>
    <property type="match status" value="1"/>
</dbReference>
<dbReference type="InterPro" id="IPR016035">
    <property type="entry name" value="Acyl_Trfase/lysoPLipase"/>
</dbReference>
<dbReference type="PROSITE" id="PS50075">
    <property type="entry name" value="CARRIER"/>
    <property type="match status" value="1"/>
</dbReference>
<protein>
    <recommendedName>
        <fullName evidence="17">Phenolphthiocerol/phthiocerol polyketide synthase subunit E</fullName>
        <ecNumber evidence="16">2.3.1.292</ecNumber>
    </recommendedName>
    <alternativeName>
        <fullName evidence="19">(Phenol)carboxyphthiodiolenone synthase subunit E</fullName>
    </alternativeName>
    <alternativeName>
        <fullName evidence="20">Beta-ketoacyl-acyl-carrier-protein synthase I</fullName>
    </alternativeName>
    <alternativeName>
        <fullName evidence="18">Phthiocerol synthesis polyketide synthase type I PpsE</fullName>
    </alternativeName>
</protein>
<dbReference type="Gene3D" id="3.30.559.30">
    <property type="entry name" value="Nonribosomal peptide synthetase, condensation domain"/>
    <property type="match status" value="1"/>
</dbReference>
<keyword evidence="24" id="KW-1185">Reference proteome</keyword>
<dbReference type="SUPFAM" id="SSF53901">
    <property type="entry name" value="Thiolase-like"/>
    <property type="match status" value="1"/>
</dbReference>
<keyword evidence="3" id="KW-0596">Phosphopantetheine</keyword>
<evidence type="ECO:0000313" key="23">
    <source>
        <dbReference type="EMBL" id="KAB2346948.1"/>
    </source>
</evidence>
<dbReference type="Pfam" id="PF22621">
    <property type="entry name" value="CurL-like_PKS_C"/>
    <property type="match status" value="1"/>
</dbReference>
<keyword evidence="7" id="KW-0521">NADP</keyword>
<dbReference type="Gene3D" id="3.30.70.3290">
    <property type="match status" value="2"/>
</dbReference>
<keyword evidence="4" id="KW-0597">Phosphoprotein</keyword>
<dbReference type="SUPFAM" id="SSF47336">
    <property type="entry name" value="ACP-like"/>
    <property type="match status" value="1"/>
</dbReference>
<dbReference type="AlphaFoldDB" id="A0A6H9YSG4"/>
<evidence type="ECO:0000259" key="22">
    <source>
        <dbReference type="PROSITE" id="PS52004"/>
    </source>
</evidence>
<dbReference type="SMART" id="SM00825">
    <property type="entry name" value="PKS_KS"/>
    <property type="match status" value="1"/>
</dbReference>
<evidence type="ECO:0000256" key="11">
    <source>
        <dbReference type="ARBA" id="ARBA00050973"/>
    </source>
</evidence>
<comment type="catalytic activity">
    <reaction evidence="14">
        <text>icosanoyl-[(phenol)carboxyphthiodiolenone synthase] + 2 (S)-methylmalonyl-CoA + 3 malonyl-CoA + 5 NADPH + 10 H(+) = C32-carboxyphthiodiolenone-[(phenol)carboxyphthiodiolenone synthase] + 5 CO2 + 5 NADP(+) + 5 CoA + 2 H2O</text>
        <dbReference type="Rhea" id="RHEA:57748"/>
        <dbReference type="Rhea" id="RHEA-COMP:14985"/>
        <dbReference type="Rhea" id="RHEA-COMP:14986"/>
        <dbReference type="ChEBI" id="CHEBI:15377"/>
        <dbReference type="ChEBI" id="CHEBI:15378"/>
        <dbReference type="ChEBI" id="CHEBI:16526"/>
        <dbReference type="ChEBI" id="CHEBI:57287"/>
        <dbReference type="ChEBI" id="CHEBI:57327"/>
        <dbReference type="ChEBI" id="CHEBI:57384"/>
        <dbReference type="ChEBI" id="CHEBI:57783"/>
        <dbReference type="ChEBI" id="CHEBI:58349"/>
        <dbReference type="ChEBI" id="CHEBI:87848"/>
        <dbReference type="ChEBI" id="CHEBI:142236"/>
        <dbReference type="EC" id="2.3.1.292"/>
    </reaction>
</comment>
<evidence type="ECO:0000256" key="6">
    <source>
        <dbReference type="ARBA" id="ARBA00022832"/>
    </source>
</evidence>
<dbReference type="Gene3D" id="3.30.559.10">
    <property type="entry name" value="Chloramphenicol acetyltransferase-like domain"/>
    <property type="match status" value="1"/>
</dbReference>
<dbReference type="SMART" id="SM00823">
    <property type="entry name" value="PKS_PP"/>
    <property type="match status" value="1"/>
</dbReference>
<dbReference type="GO" id="GO:0031177">
    <property type="term" value="F:phosphopantetheine binding"/>
    <property type="evidence" value="ECO:0007669"/>
    <property type="project" value="InterPro"/>
</dbReference>
<evidence type="ECO:0000256" key="7">
    <source>
        <dbReference type="ARBA" id="ARBA00022857"/>
    </source>
</evidence>
<dbReference type="PANTHER" id="PTHR43775">
    <property type="entry name" value="FATTY ACID SYNTHASE"/>
    <property type="match status" value="1"/>
</dbReference>
<evidence type="ECO:0000256" key="2">
    <source>
        <dbReference type="ARBA" id="ARBA00001957"/>
    </source>
</evidence>
<dbReference type="Proteomes" id="UP000468735">
    <property type="component" value="Unassembled WGS sequence"/>
</dbReference>
<dbReference type="InterPro" id="IPR018201">
    <property type="entry name" value="Ketoacyl_synth_AS"/>
</dbReference>
<dbReference type="SUPFAM" id="SSF52151">
    <property type="entry name" value="FabD/lysophospholipase-like"/>
    <property type="match status" value="1"/>
</dbReference>
<organism evidence="23 24">
    <name type="scientific">Actinomadura rudentiformis</name>
    <dbReference type="NCBI Taxonomy" id="359158"/>
    <lineage>
        <taxon>Bacteria</taxon>
        <taxon>Bacillati</taxon>
        <taxon>Actinomycetota</taxon>
        <taxon>Actinomycetes</taxon>
        <taxon>Streptosporangiales</taxon>
        <taxon>Thermomonosporaceae</taxon>
        <taxon>Actinomadura</taxon>
    </lineage>
</organism>
<dbReference type="InterPro" id="IPR050091">
    <property type="entry name" value="PKS_NRPS_Biosynth_Enz"/>
</dbReference>
<dbReference type="InterPro" id="IPR009081">
    <property type="entry name" value="PP-bd_ACP"/>
</dbReference>
<dbReference type="PROSITE" id="PS00606">
    <property type="entry name" value="KS3_1"/>
    <property type="match status" value="1"/>
</dbReference>
<evidence type="ECO:0000256" key="10">
    <source>
        <dbReference type="ARBA" id="ARBA00023268"/>
    </source>
</evidence>
<comment type="caution">
    <text evidence="23">The sequence shown here is derived from an EMBL/GenBank/DDBJ whole genome shotgun (WGS) entry which is preliminary data.</text>
</comment>
<dbReference type="InterPro" id="IPR014031">
    <property type="entry name" value="Ketoacyl_synth_C"/>
</dbReference>
<gene>
    <name evidence="23" type="ORF">F8566_22430</name>
</gene>
<dbReference type="InterPro" id="IPR020841">
    <property type="entry name" value="PKS_Beta-ketoAc_synthase_dom"/>
</dbReference>
<evidence type="ECO:0000256" key="16">
    <source>
        <dbReference type="ARBA" id="ARBA00066974"/>
    </source>
</evidence>
<keyword evidence="5" id="KW-0808">Transferase</keyword>
<dbReference type="CDD" id="cd00833">
    <property type="entry name" value="PKS"/>
    <property type="match status" value="1"/>
</dbReference>
<dbReference type="SUPFAM" id="SSF52777">
    <property type="entry name" value="CoA-dependent acyltransferases"/>
    <property type="match status" value="2"/>
</dbReference>
<evidence type="ECO:0000256" key="5">
    <source>
        <dbReference type="ARBA" id="ARBA00022679"/>
    </source>
</evidence>
<dbReference type="GO" id="GO:0005886">
    <property type="term" value="C:plasma membrane"/>
    <property type="evidence" value="ECO:0007669"/>
    <property type="project" value="TreeGrafter"/>
</dbReference>
<dbReference type="InterPro" id="IPR014030">
    <property type="entry name" value="Ketoacyl_synth_N"/>
</dbReference>
<comment type="catalytic activity">
    <reaction evidence="12">
        <text>19-(4-hydroxyphenyl)nonadecanoyl-[(phenol)carboxyphthiodiolenone synthase] + 2 (S)-methylmalonyl-CoA + 3 malonyl-CoA + 5 NADPH + 10 H(+) = C37-(phenol)carboxyphthiodiolenone-[(phenol)carboxyphthiodiolenone synthase] + 5 CO2 + 5 NADP(+) + 5 CoA + 2 H2O</text>
        <dbReference type="Rhea" id="RHEA:57760"/>
        <dbReference type="Rhea" id="RHEA-COMP:14273"/>
        <dbReference type="Rhea" id="RHEA-COMP:14990"/>
        <dbReference type="ChEBI" id="CHEBI:15377"/>
        <dbReference type="ChEBI" id="CHEBI:15378"/>
        <dbReference type="ChEBI" id="CHEBI:16526"/>
        <dbReference type="ChEBI" id="CHEBI:57287"/>
        <dbReference type="ChEBI" id="CHEBI:57327"/>
        <dbReference type="ChEBI" id="CHEBI:57384"/>
        <dbReference type="ChEBI" id="CHEBI:57783"/>
        <dbReference type="ChEBI" id="CHEBI:58349"/>
        <dbReference type="ChEBI" id="CHEBI:133301"/>
        <dbReference type="ChEBI" id="CHEBI:142260"/>
        <dbReference type="EC" id="2.3.1.292"/>
    </reaction>
</comment>
<comment type="catalytic activity">
    <reaction evidence="11">
        <text>17-(4-hydroxyphenyl)heptadecanoyl-[(phenol)carboxyphthiodiolenone synthase] + 2 (S)-methylmalonyl-CoA + 3 malonyl-CoA + 5 NADPH + 10 H(+) = C35-(phenol)carboxyphthiodiolenone-[(phenol)carboxyphthiodiolenone synthase] + 5 CO2 + 5 NADP(+) + 5 CoA + 2 H2O</text>
        <dbReference type="Rhea" id="RHEA:57756"/>
        <dbReference type="Rhea" id="RHEA-COMP:14272"/>
        <dbReference type="Rhea" id="RHEA-COMP:14989"/>
        <dbReference type="ChEBI" id="CHEBI:15377"/>
        <dbReference type="ChEBI" id="CHEBI:15378"/>
        <dbReference type="ChEBI" id="CHEBI:16526"/>
        <dbReference type="ChEBI" id="CHEBI:57287"/>
        <dbReference type="ChEBI" id="CHEBI:57327"/>
        <dbReference type="ChEBI" id="CHEBI:57384"/>
        <dbReference type="ChEBI" id="CHEBI:57783"/>
        <dbReference type="ChEBI" id="CHEBI:58349"/>
        <dbReference type="ChEBI" id="CHEBI:133300"/>
        <dbReference type="ChEBI" id="CHEBI:142259"/>
        <dbReference type="EC" id="2.3.1.292"/>
    </reaction>
</comment>
<dbReference type="Pfam" id="PF00109">
    <property type="entry name" value="ketoacyl-synt"/>
    <property type="match status" value="1"/>
</dbReference>
<evidence type="ECO:0000256" key="12">
    <source>
        <dbReference type="ARBA" id="ARBA00051971"/>
    </source>
</evidence>
<evidence type="ECO:0000256" key="9">
    <source>
        <dbReference type="ARBA" id="ARBA00023098"/>
    </source>
</evidence>
<dbReference type="InterPro" id="IPR020806">
    <property type="entry name" value="PKS_PP-bd"/>
</dbReference>
<comment type="cofactor">
    <cofactor evidence="1">
        <name>NADP(+)</name>
        <dbReference type="ChEBI" id="CHEBI:58349"/>
    </cofactor>
</comment>
<keyword evidence="10" id="KW-0511">Multifunctional enzyme</keyword>
<dbReference type="InterPro" id="IPR001227">
    <property type="entry name" value="Ac_transferase_dom_sf"/>
</dbReference>
<dbReference type="InterPro" id="IPR016039">
    <property type="entry name" value="Thiolase-like"/>
</dbReference>
<reference evidence="23 24" key="1">
    <citation type="submission" date="2019-09" db="EMBL/GenBank/DDBJ databases">
        <title>Actinomadura physcomitrii sp. nov., a novel actinomycete isolated from moss [Physcomitrium sphaericum (Ludw) Fuernr].</title>
        <authorList>
            <person name="Zhuang X."/>
            <person name="Liu C."/>
        </authorList>
    </citation>
    <scope>NUCLEOTIDE SEQUENCE [LARGE SCALE GENOMIC DNA]</scope>
    <source>
        <strain evidence="23 24">HMC1</strain>
    </source>
</reference>
<dbReference type="FunFam" id="3.40.47.10:FF:000042">
    <property type="entry name" value="Polyketide synthase Pks13"/>
    <property type="match status" value="1"/>
</dbReference>
<dbReference type="Pfam" id="PF00668">
    <property type="entry name" value="Condensation"/>
    <property type="match status" value="1"/>
</dbReference>
<evidence type="ECO:0000256" key="13">
    <source>
        <dbReference type="ARBA" id="ARBA00052119"/>
    </source>
</evidence>
<evidence type="ECO:0000256" key="18">
    <source>
        <dbReference type="ARBA" id="ARBA00075053"/>
    </source>
</evidence>
<keyword evidence="9" id="KW-0443">Lipid metabolism</keyword>
<sequence length="1272" mass="135408">MNVDTVDVDTVEGVAVIGLSGRFPGARGIDEYWRNLCDGRDCLETLDEAVLRDEGVPESVLHNPAYVRRAGPLQGYDEFDADFFGFSDRVAELMDPQQRLFLQSCWHALEDAAYDPQRCEGSIGVFGTGSFGTYYPYNVLSHHDLHELIGAGTSAELMQGLTFSDPNFFTTRVAHALDLHGPAITVQTACSSGLVAVHLACQSLLCGEADMALAGAMTVRIPARAGYMADADTTISPDGYCRPFDVQGNGTVFTSGGGVVVLKRLADAIADRDHIRAVIRGSAVNNDGSLKMGYAAPSVEMQAAVIAEALAVADVDPATVGYVEAHGTGTALGDPVEVAALNSGFGERAAAARCAIGSVKGNIGHCEVAAGIAGLVKAVLSLEHRTLVPTVHFTEPNPELHLADTPFHVQDRLASWESEAPRRAGLSSLGVGGTNVHVVLEEAEPKRGGSAPSRDKVLLVSGRTPAELSEVCEDLAGHLRGRPDTDLENVAFTLAEGRRHFSTRTAVVASTAEGAAEALVDHEPFEASMKIVLLFPGTAGSRMQAAADLYRAEPAFAEPFDRCAEAVREHLAVDLRSMPAGGNETEDDFADAASFAIEYAMGRALESYGMQASVVAGTGAGLLAAACFAEAIDLAGAVRMIDAGLETADMEAVSGRVPLLPAKDIKPDGAEGERLVVAAAPGTAEPSGFLSTLGRLWSAGASIQWGFTDEETTARRTPLPGYPFRRNRHWVDSAYATNTPTPGPGEATPSAESTEDLLIALLSRALRVERIGVDDNFFELGGDSVMAAQIVARARSQGIHLAPKDLQRNPTVAKLARVVERTSASGGPVKRRHDSVTSAEPKEWVPLTPTQLQVMGADAAHEEMMIFDLGSEIDPALLGRAVAHVRRHHEALTMDFEKRGGVWEQHVADEHELPVMTPDELTELSRRREDRRPSLLAAVLEHPDGQGRQLAVVPHPAAFDPAARRLLAEDLSTACRQLLTEQDVDLPSVGMPWPAWAEHVVSLAHDPEVMREREHWTALLADANAGPLQPGSPARPNGHRRGDDIRCLSHVSDQAVTAAVRAAARSSQQTVRGIVLSALAMAQARVTGRPTALLDVAMNIRKETPGGMDLSRTVGNLTTVFPVAIPAQGEPATVLGLAEEILGAVPGHGLGYGVLRYLHGPTAEVMRELPAPDVVFSDCGAVSSGADLTDGPLTVRRSAGAPVGGPPLAFGHAVDVRCYRKRRRLHIDWWFDGARVPEEVMTRMRDHTVQALSLLDPSDDSRSADVRAATDR</sequence>
<feature type="domain" description="Carrier" evidence="21">
    <location>
        <begin position="749"/>
        <end position="823"/>
    </location>
</feature>
<proteinExistence type="predicted"/>
<dbReference type="EMBL" id="WBMT01000010">
    <property type="protein sequence ID" value="KAB2346948.1"/>
    <property type="molecule type" value="Genomic_DNA"/>
</dbReference>
<dbReference type="OrthoDB" id="4537517at2"/>
<dbReference type="InterPro" id="IPR006162">
    <property type="entry name" value="Ppantetheine_attach_site"/>
</dbReference>
<dbReference type="Gene3D" id="3.40.366.10">
    <property type="entry name" value="Malonyl-Coenzyme A Acyl Carrier Protein, domain 2"/>
    <property type="match status" value="2"/>
</dbReference>
<dbReference type="Gene3D" id="3.40.47.10">
    <property type="match status" value="1"/>
</dbReference>
<name>A0A6H9YSG4_9ACTN</name>
<evidence type="ECO:0000256" key="8">
    <source>
        <dbReference type="ARBA" id="ARBA00023002"/>
    </source>
</evidence>
<evidence type="ECO:0000256" key="1">
    <source>
        <dbReference type="ARBA" id="ARBA00001937"/>
    </source>
</evidence>
<evidence type="ECO:0000256" key="20">
    <source>
        <dbReference type="ARBA" id="ARBA00084020"/>
    </source>
</evidence>
<dbReference type="InterPro" id="IPR014043">
    <property type="entry name" value="Acyl_transferase_dom"/>
</dbReference>
<dbReference type="GO" id="GO:0004312">
    <property type="term" value="F:fatty acid synthase activity"/>
    <property type="evidence" value="ECO:0007669"/>
    <property type="project" value="TreeGrafter"/>
</dbReference>
<dbReference type="GO" id="GO:0071770">
    <property type="term" value="P:DIM/DIP cell wall layer assembly"/>
    <property type="evidence" value="ECO:0007669"/>
    <property type="project" value="TreeGrafter"/>
</dbReference>
<evidence type="ECO:0000256" key="17">
    <source>
        <dbReference type="ARBA" id="ARBA00073623"/>
    </source>
</evidence>
<dbReference type="GO" id="GO:0016491">
    <property type="term" value="F:oxidoreductase activity"/>
    <property type="evidence" value="ECO:0007669"/>
    <property type="project" value="UniProtKB-KW"/>
</dbReference>